<dbReference type="Proteomes" id="UP000334923">
    <property type="component" value="Unassembled WGS sequence"/>
</dbReference>
<dbReference type="OrthoDB" id="196646at2"/>
<accession>A0A5E6M7Y2</accession>
<proteinExistence type="predicted"/>
<keyword evidence="1" id="KW-0812">Transmembrane</keyword>
<organism evidence="2 3">
    <name type="scientific">Methylacidimicrobium tartarophylax</name>
    <dbReference type="NCBI Taxonomy" id="1041768"/>
    <lineage>
        <taxon>Bacteria</taxon>
        <taxon>Pseudomonadati</taxon>
        <taxon>Verrucomicrobiota</taxon>
        <taxon>Methylacidimicrobium</taxon>
    </lineage>
</organism>
<feature type="transmembrane region" description="Helical" evidence="1">
    <location>
        <begin position="50"/>
        <end position="68"/>
    </location>
</feature>
<protein>
    <submittedName>
        <fullName evidence="2">Uncharacterized protein</fullName>
    </submittedName>
</protein>
<feature type="transmembrane region" description="Helical" evidence="1">
    <location>
        <begin position="100"/>
        <end position="119"/>
    </location>
</feature>
<dbReference type="EMBL" id="CABFVA020000004">
    <property type="protein sequence ID" value="VVM04500.1"/>
    <property type="molecule type" value="Genomic_DNA"/>
</dbReference>
<dbReference type="AlphaFoldDB" id="A0A5E6M7Y2"/>
<evidence type="ECO:0000313" key="3">
    <source>
        <dbReference type="Proteomes" id="UP000334923"/>
    </source>
</evidence>
<keyword evidence="1" id="KW-1133">Transmembrane helix</keyword>
<dbReference type="RefSeq" id="WP_142659016.1">
    <property type="nucleotide sequence ID" value="NZ_CABFVA020000004.1"/>
</dbReference>
<evidence type="ECO:0000256" key="1">
    <source>
        <dbReference type="SAM" id="Phobius"/>
    </source>
</evidence>
<feature type="transmembrane region" description="Helical" evidence="1">
    <location>
        <begin position="134"/>
        <end position="156"/>
    </location>
</feature>
<evidence type="ECO:0000313" key="2">
    <source>
        <dbReference type="EMBL" id="VVM04500.1"/>
    </source>
</evidence>
<reference evidence="2 3" key="1">
    <citation type="submission" date="2019-09" db="EMBL/GenBank/DDBJ databases">
        <authorList>
            <person name="Cremers G."/>
        </authorList>
    </citation>
    <scope>NUCLEOTIDE SEQUENCE [LARGE SCALE GENOMIC DNA]</scope>
    <source>
        <strain evidence="2">4A</strain>
    </source>
</reference>
<sequence length="172" mass="19294">MNNGARAAAALMALAGWVLLSAATVGIFSVGASLWLLLGHAGLADVVRALPWRNGAWALAAGAAWLFLRKQRLRVEKRISAEQETWNREATVERMRNGRIYQWFLIAVTCAIVLTAWSLHDLLASHREQFNEILLWLLGAQVFLTLGTFAFFTYGVDIRRPFGRKMGPRRNE</sequence>
<name>A0A5E6M7Y2_9BACT</name>
<gene>
    <name evidence="2" type="ORF">MAMT_00130</name>
</gene>
<feature type="transmembrane region" description="Helical" evidence="1">
    <location>
        <begin position="12"/>
        <end position="38"/>
    </location>
</feature>
<keyword evidence="3" id="KW-1185">Reference proteome</keyword>
<keyword evidence="1" id="KW-0472">Membrane</keyword>